<evidence type="ECO:0000313" key="4">
    <source>
        <dbReference type="EMBL" id="KAA8571303.1"/>
    </source>
</evidence>
<dbReference type="GO" id="GO:0031991">
    <property type="term" value="P:regulation of actomyosin contractile ring contraction"/>
    <property type="evidence" value="ECO:0007669"/>
    <property type="project" value="TreeGrafter"/>
</dbReference>
<feature type="compositionally biased region" description="Low complexity" evidence="2">
    <location>
        <begin position="1213"/>
        <end position="1224"/>
    </location>
</feature>
<comment type="caution">
    <text evidence="4">The sequence shown here is derived from an EMBL/GenBank/DDBJ whole genome shotgun (WGS) entry which is preliminary data.</text>
</comment>
<evidence type="ECO:0000256" key="1">
    <source>
        <dbReference type="SAM" id="Coils"/>
    </source>
</evidence>
<keyword evidence="5" id="KW-1185">Reference proteome</keyword>
<dbReference type="InterPro" id="IPR057454">
    <property type="entry name" value="Bud3_C"/>
</dbReference>
<proteinExistence type="predicted"/>
<feature type="region of interest" description="Disordered" evidence="2">
    <location>
        <begin position="1189"/>
        <end position="1229"/>
    </location>
</feature>
<evidence type="ECO:0000256" key="2">
    <source>
        <dbReference type="SAM" id="MobiDB-lite"/>
    </source>
</evidence>
<accession>A0A5M9JSC0</accession>
<evidence type="ECO:0000313" key="5">
    <source>
        <dbReference type="Proteomes" id="UP000322873"/>
    </source>
</evidence>
<reference evidence="4 5" key="1">
    <citation type="submission" date="2019-06" db="EMBL/GenBank/DDBJ databases">
        <title>Genome Sequence of the Brown Rot Fungal Pathogen Monilinia fructicola.</title>
        <authorList>
            <person name="De Miccolis Angelini R.M."/>
            <person name="Landi L."/>
            <person name="Abate D."/>
            <person name="Pollastro S."/>
            <person name="Romanazzi G."/>
            <person name="Faretra F."/>
        </authorList>
    </citation>
    <scope>NUCLEOTIDE SEQUENCE [LARGE SCALE GENOMIC DNA]</scope>
    <source>
        <strain evidence="4 5">Mfrc123</strain>
    </source>
</reference>
<feature type="compositionally biased region" description="Pro residues" evidence="2">
    <location>
        <begin position="1107"/>
        <end position="1119"/>
    </location>
</feature>
<dbReference type="EMBL" id="VICG01000006">
    <property type="protein sequence ID" value="KAA8571303.1"/>
    <property type="molecule type" value="Genomic_DNA"/>
</dbReference>
<feature type="compositionally biased region" description="Gly residues" evidence="2">
    <location>
        <begin position="962"/>
        <end position="974"/>
    </location>
</feature>
<feature type="compositionally biased region" description="Polar residues" evidence="2">
    <location>
        <begin position="998"/>
        <end position="1017"/>
    </location>
</feature>
<dbReference type="PROSITE" id="PS50010">
    <property type="entry name" value="DH_2"/>
    <property type="match status" value="1"/>
</dbReference>
<dbReference type="GO" id="GO:0005737">
    <property type="term" value="C:cytoplasm"/>
    <property type="evidence" value="ECO:0007669"/>
    <property type="project" value="TreeGrafter"/>
</dbReference>
<dbReference type="InterPro" id="IPR035899">
    <property type="entry name" value="DBL_dom_sf"/>
</dbReference>
<gene>
    <name evidence="4" type="ORF">EYC84_000623</name>
</gene>
<dbReference type="InterPro" id="IPR000219">
    <property type="entry name" value="DH_dom"/>
</dbReference>
<dbReference type="PANTHER" id="PTHR22834:SF21">
    <property type="entry name" value="GUANYL NUCLEOTIDE EXCHANGE FACTOR, PUTATIVE (AFU_ORTHOLOGUE AFUA_5G11890)-RELATED"/>
    <property type="match status" value="1"/>
</dbReference>
<dbReference type="GO" id="GO:0032955">
    <property type="term" value="P:regulation of division septum assembly"/>
    <property type="evidence" value="ECO:0007669"/>
    <property type="project" value="TreeGrafter"/>
</dbReference>
<dbReference type="Pfam" id="PF25351">
    <property type="entry name" value="PH_BUD3_C"/>
    <property type="match status" value="1"/>
</dbReference>
<feature type="region of interest" description="Disordered" evidence="2">
    <location>
        <begin position="961"/>
        <end position="1023"/>
    </location>
</feature>
<dbReference type="GO" id="GO:0005085">
    <property type="term" value="F:guanyl-nucleotide exchange factor activity"/>
    <property type="evidence" value="ECO:0007669"/>
    <property type="project" value="InterPro"/>
</dbReference>
<keyword evidence="1" id="KW-0175">Coiled coil</keyword>
<protein>
    <recommendedName>
        <fullName evidence="3">DH domain-containing protein</fullName>
    </recommendedName>
</protein>
<dbReference type="PANTHER" id="PTHR22834">
    <property type="entry name" value="NUCLEAR FUSION PROTEIN FUS2"/>
    <property type="match status" value="1"/>
</dbReference>
<evidence type="ECO:0000259" key="3">
    <source>
        <dbReference type="PROSITE" id="PS50010"/>
    </source>
</evidence>
<dbReference type="Proteomes" id="UP000322873">
    <property type="component" value="Unassembled WGS sequence"/>
</dbReference>
<dbReference type="Gene3D" id="1.20.900.10">
    <property type="entry name" value="Dbl homology (DH) domain"/>
    <property type="match status" value="1"/>
</dbReference>
<feature type="domain" description="DH" evidence="3">
    <location>
        <begin position="247"/>
        <end position="456"/>
    </location>
</feature>
<organism evidence="4 5">
    <name type="scientific">Monilinia fructicola</name>
    <name type="common">Brown rot fungus</name>
    <name type="synonym">Ciboria fructicola</name>
    <dbReference type="NCBI Taxonomy" id="38448"/>
    <lineage>
        <taxon>Eukaryota</taxon>
        <taxon>Fungi</taxon>
        <taxon>Dikarya</taxon>
        <taxon>Ascomycota</taxon>
        <taxon>Pezizomycotina</taxon>
        <taxon>Leotiomycetes</taxon>
        <taxon>Helotiales</taxon>
        <taxon>Sclerotiniaceae</taxon>
        <taxon>Monilinia</taxon>
    </lineage>
</organism>
<dbReference type="SMART" id="SM00325">
    <property type="entry name" value="RhoGEF"/>
    <property type="match status" value="1"/>
</dbReference>
<sequence>MVRVTDDLVLSLELLNLYYAHDPHLSNLPVLIYHGPSTTTNSTLNSSRIQLHIFTAAGFQSYQRITISPNSPLYESVNYLPRDKQGDEVCRGLAFGLYKYFKELPEVVKSGLILQAANTSRKQRPGSAPSLFGQQHAADLANSMVRVENVEEVTRDIEAALRTQNINYADVDLVLPPGSISPFQELEGDLDDEEYPDLTLRQYGPYESLVKLFGEVAFLPTSKLRRAPSKPTSLNRSKSFLKDQKLALRREMGELVDTEERYVIKMHELVNHIADDFRAKAKSRAFGSFSPSEEDLQKLFPRCLDRILQINSAFLSAIRKVMDESEEEAMQDLEAPVVSSTSSRYGGSGRLKDPTGALAFAKVLLEWFPQFSESYQQYIHASQEFPQIISSFMKQPSSFSSRVQATGEQRLRSAVIEPVQRLPRYSLFIDNIVNSLPVLHPALQPMLKARDIITSICSLDPPAADKSQVVNRLRYLVDAWPSTLHPQGRLITAVDTLELPAPYHVAAPAGSAASHTKEGILLLFADCIVLLKKNKDCLQTARGVMAEIDKPSAQTMMASVTAAAGGQKHIFDLSFTGWHVLGDTRFTSSDDNRCIWLTSLHELKDANMGRDRNQAATVRNFILQGPYEAKASKLGEELIKARLEGRFSEAERETDRWSLRSIKPAGVHLFTAIFAEGVDDLIKGRREPAPVRLVVDHEKGTKGAPVGHYGIDIVANVTTLAGGEKYRLEIDGLNDRVSASPSPTNINALASPGKFSRPLMMGKIPTLESPQIVRTGSHRSLHSIQDVDGKGSVRATFEDARPVNPLVRLEETFTGYIAALQSRKGNVVGKNLRNRSSADELAVNALYNTFIENPFDTRAASETSFDVIFVAFEKFLKLAWKEQMGSVMSLESLDALQERSHLLQSLKLLADLLDGCGNDGDRGSLTVAFAELLVVDGEPHNYINLLDRVVEDSDKLFDDLGPGAGIGGGGGGGKDSPIPSFVKGSTKADAEHRPSVWRTLSKTTRSVATGDQYTSKPSLGRAHSIESPDHLVVLIPLYQKSRLSTIGASPPPEDETDNGTTRSSKKKRRSSLSDLKSLMAQATLGPMTPSPEQKPVTTPPNKTDLPPRTPSPAKVPPSPLKITKVPINGSMMDRDRSLMYRNSPNLKENTPITSPDRSIGNLTERAQNIMSSLDSTPISSPVKEQWRAGHHKTVSLSSNIPTLRGTPRDPSRPAAGYGNNPNGNKSPQRLRLQKASLQNELSKIGEEMAKLNAVSAIPRTSDIARLSEAVLLLETKIPTIVKDLNERNDAVKKDLETSLQASEFKVKGLDQLYKESSAENELFAKEELVTRMRESSEETARVKKENARLRREVLTLRTLLKGQEGALYFDKGVWTHGWLGLHGKVEMNGLVGVIGVSGVMIGRLDDRMDEWMDQWTSH</sequence>
<name>A0A5M9JSC0_MONFR</name>
<dbReference type="InterPro" id="IPR051492">
    <property type="entry name" value="Dynamin-Rho_GEF"/>
</dbReference>
<feature type="coiled-coil region" evidence="1">
    <location>
        <begin position="1325"/>
        <end position="1352"/>
    </location>
</feature>
<dbReference type="SUPFAM" id="SSF48065">
    <property type="entry name" value="DBL homology domain (DH-domain)"/>
    <property type="match status" value="1"/>
</dbReference>
<dbReference type="VEuPathDB" id="FungiDB:MFRU_046g00520"/>
<feature type="region of interest" description="Disordered" evidence="2">
    <location>
        <begin position="1043"/>
        <end position="1125"/>
    </location>
</feature>
<dbReference type="Pfam" id="PF00621">
    <property type="entry name" value="RhoGEF"/>
    <property type="match status" value="1"/>
</dbReference>